<dbReference type="Proteomes" id="UP001147830">
    <property type="component" value="Unassembled WGS sequence"/>
</dbReference>
<dbReference type="EMBL" id="JAOANI010000012">
    <property type="protein sequence ID" value="MCT7358258.1"/>
    <property type="molecule type" value="Genomic_DNA"/>
</dbReference>
<name>A0A9X2WD79_9GAMM</name>
<sequence length="118" mass="13718">MTLNVCTSKNTGNPLKTYTCYGNAQQAADYAMKTYKNAMIPYQCDRCHYWHLCPEERHTPSETCSYCTGSDGKPKQLYRTHESAKKRAECFLRENQLKLYVYECPHQHGWHLTKSNGL</sequence>
<keyword evidence="2" id="KW-1185">Reference proteome</keyword>
<evidence type="ECO:0000313" key="2">
    <source>
        <dbReference type="Proteomes" id="UP001147830"/>
    </source>
</evidence>
<comment type="caution">
    <text evidence="1">The sequence shown here is derived from an EMBL/GenBank/DDBJ whole genome shotgun (WGS) entry which is preliminary data.</text>
</comment>
<evidence type="ECO:0000313" key="1">
    <source>
        <dbReference type="EMBL" id="MCT7358258.1"/>
    </source>
</evidence>
<accession>A0A9X2WD79</accession>
<reference evidence="1" key="1">
    <citation type="journal article" date="2022" name="Front. Microbiol.">
        <title>Genome-based taxonomic rearrangement of Oceanobacter-related bacteria including the description of Thalassolituus hydrocarbonoclasticus sp. nov. and Thalassolituus pacificus sp. nov. and emended description of the genus Thalassolituus.</title>
        <authorList>
            <person name="Dong C."/>
            <person name="Wei L."/>
            <person name="Wang J."/>
            <person name="Lai Q."/>
            <person name="Huang Z."/>
            <person name="Shao Z."/>
        </authorList>
    </citation>
    <scope>NUCLEOTIDE SEQUENCE</scope>
    <source>
        <strain evidence="1">59MF3M-4</strain>
    </source>
</reference>
<dbReference type="RefSeq" id="WP_260975177.1">
    <property type="nucleotide sequence ID" value="NZ_JAOANI010000012.1"/>
</dbReference>
<gene>
    <name evidence="1" type="ORF">NYR02_04380</name>
</gene>
<reference evidence="1" key="2">
    <citation type="submission" date="2022-08" db="EMBL/GenBank/DDBJ databases">
        <authorList>
            <person name="Dong C."/>
        </authorList>
    </citation>
    <scope>NUCLEOTIDE SEQUENCE</scope>
    <source>
        <strain evidence="1">59MF3M-4</strain>
    </source>
</reference>
<organism evidence="1 2">
    <name type="scientific">Thalassolituus pacificus</name>
    <dbReference type="NCBI Taxonomy" id="2975440"/>
    <lineage>
        <taxon>Bacteria</taxon>
        <taxon>Pseudomonadati</taxon>
        <taxon>Pseudomonadota</taxon>
        <taxon>Gammaproteobacteria</taxon>
        <taxon>Oceanospirillales</taxon>
        <taxon>Oceanospirillaceae</taxon>
        <taxon>Thalassolituus</taxon>
    </lineage>
</organism>
<dbReference type="AlphaFoldDB" id="A0A9X2WD79"/>
<proteinExistence type="predicted"/>
<protein>
    <submittedName>
        <fullName evidence="1">Uncharacterized protein</fullName>
    </submittedName>
</protein>